<proteinExistence type="predicted"/>
<accession>A0ABP7UGZ3</accession>
<keyword evidence="2" id="KW-1185">Reference proteome</keyword>
<sequence length="162" mass="18058">MLFAFLMLSTGQPVPASPPPAVPPKVATQTCADGAVILATDRCLVFPDHRYLLDHEPQRRILTERWWCGRSKEPNEARVSVELVQPTSPTARTYWVARLLSLTLDGRPAPRPIMRKVETELGAMAWLTGLGSRCLFVQPNFATIGILTMKGSQGEYRTVELR</sequence>
<reference evidence="2" key="1">
    <citation type="journal article" date="2019" name="Int. J. Syst. Evol. Microbiol.">
        <title>The Global Catalogue of Microorganisms (GCM) 10K type strain sequencing project: providing services to taxonomists for standard genome sequencing and annotation.</title>
        <authorList>
            <consortium name="The Broad Institute Genomics Platform"/>
            <consortium name="The Broad Institute Genome Sequencing Center for Infectious Disease"/>
            <person name="Wu L."/>
            <person name="Ma J."/>
        </authorList>
    </citation>
    <scope>NUCLEOTIDE SEQUENCE [LARGE SCALE GENOMIC DNA]</scope>
    <source>
        <strain evidence="2">JCM 17564</strain>
    </source>
</reference>
<protein>
    <submittedName>
        <fullName evidence="1">Uncharacterized protein</fullName>
    </submittedName>
</protein>
<comment type="caution">
    <text evidence="1">The sequence shown here is derived from an EMBL/GenBank/DDBJ whole genome shotgun (WGS) entry which is preliminary data.</text>
</comment>
<dbReference type="RefSeq" id="WP_344697455.1">
    <property type="nucleotide sequence ID" value="NZ_BAABBR010000001.1"/>
</dbReference>
<dbReference type="EMBL" id="BAABBR010000001">
    <property type="protein sequence ID" value="GAA4043045.1"/>
    <property type="molecule type" value="Genomic_DNA"/>
</dbReference>
<evidence type="ECO:0000313" key="2">
    <source>
        <dbReference type="Proteomes" id="UP001424459"/>
    </source>
</evidence>
<name>A0ABP7UGZ3_9SPHN</name>
<organism evidence="1 2">
    <name type="scientific">Sphingomonas rosea</name>
    <dbReference type="NCBI Taxonomy" id="335605"/>
    <lineage>
        <taxon>Bacteria</taxon>
        <taxon>Pseudomonadati</taxon>
        <taxon>Pseudomonadota</taxon>
        <taxon>Alphaproteobacteria</taxon>
        <taxon>Sphingomonadales</taxon>
        <taxon>Sphingomonadaceae</taxon>
        <taxon>Sphingomonas</taxon>
    </lineage>
</organism>
<gene>
    <name evidence="1" type="ORF">GCM10022281_25290</name>
</gene>
<dbReference type="Proteomes" id="UP001424459">
    <property type="component" value="Unassembled WGS sequence"/>
</dbReference>
<evidence type="ECO:0000313" key="1">
    <source>
        <dbReference type="EMBL" id="GAA4043045.1"/>
    </source>
</evidence>